<dbReference type="PANTHER" id="PTHR43798">
    <property type="entry name" value="MONOACYLGLYCEROL LIPASE"/>
    <property type="match status" value="1"/>
</dbReference>
<sequence>MGHYVAVEEDVHIYVEDIGEGTPVVFIHGWPVNHKMYEYQINELPKHGYRFIGIDLRGYGQSDKPWSGYDYNQMADDVKGVIDAMGLDSFVLAGFSMGGPIALRYMARHKQQGVSKLLLLAPAAPSFTQRENFPYGMEKKDIDGIIDNLNTDRPKMLEDFGGMFFGSDSVSDAFKTWFHGLGMEAGSYSTIHSAEALRDEDSFEDLSSITVPAESFHGKNDQICPYEFSGELQKGIKDLKVVPFENSGHGLFVDEKEKFNQELLRFLKE</sequence>
<dbReference type="AlphaFoldDB" id="A0A1H2UIP3"/>
<feature type="domain" description="AB hydrolase-1" evidence="2">
    <location>
        <begin position="23"/>
        <end position="255"/>
    </location>
</feature>
<evidence type="ECO:0000313" key="4">
    <source>
        <dbReference type="Proteomes" id="UP000199488"/>
    </source>
</evidence>
<keyword evidence="1" id="KW-0378">Hydrolase</keyword>
<keyword evidence="4" id="KW-1185">Reference proteome</keyword>
<organism evidence="3 4">
    <name type="scientific">Marinococcus luteus</name>
    <dbReference type="NCBI Taxonomy" id="1122204"/>
    <lineage>
        <taxon>Bacteria</taxon>
        <taxon>Bacillati</taxon>
        <taxon>Bacillota</taxon>
        <taxon>Bacilli</taxon>
        <taxon>Bacillales</taxon>
        <taxon>Bacillaceae</taxon>
        <taxon>Marinococcus</taxon>
    </lineage>
</organism>
<dbReference type="InterPro" id="IPR000639">
    <property type="entry name" value="Epox_hydrolase-like"/>
</dbReference>
<proteinExistence type="predicted"/>
<evidence type="ECO:0000256" key="1">
    <source>
        <dbReference type="ARBA" id="ARBA00022801"/>
    </source>
</evidence>
<reference evidence="3 4" key="1">
    <citation type="submission" date="2016-10" db="EMBL/GenBank/DDBJ databases">
        <authorList>
            <person name="de Groot N.N."/>
        </authorList>
    </citation>
    <scope>NUCLEOTIDE SEQUENCE [LARGE SCALE GENOMIC DNA]</scope>
    <source>
        <strain evidence="3 4">DSM 23126</strain>
    </source>
</reference>
<dbReference type="InterPro" id="IPR029058">
    <property type="entry name" value="AB_hydrolase_fold"/>
</dbReference>
<dbReference type="PRINTS" id="PR00412">
    <property type="entry name" value="EPOXHYDRLASE"/>
</dbReference>
<dbReference type="Pfam" id="PF00561">
    <property type="entry name" value="Abhydrolase_1"/>
    <property type="match status" value="1"/>
</dbReference>
<dbReference type="GO" id="GO:0016787">
    <property type="term" value="F:hydrolase activity"/>
    <property type="evidence" value="ECO:0007669"/>
    <property type="project" value="UniProtKB-KW"/>
</dbReference>
<dbReference type="PRINTS" id="PR00111">
    <property type="entry name" value="ABHYDROLASE"/>
</dbReference>
<accession>A0A1H2UIP3</accession>
<name>A0A1H2UIP3_9BACI</name>
<dbReference type="OrthoDB" id="9773293at2"/>
<dbReference type="SUPFAM" id="SSF53474">
    <property type="entry name" value="alpha/beta-Hydrolases"/>
    <property type="match status" value="1"/>
</dbReference>
<dbReference type="PANTHER" id="PTHR43798:SF31">
    <property type="entry name" value="AB HYDROLASE SUPERFAMILY PROTEIN YCLE"/>
    <property type="match status" value="1"/>
</dbReference>
<protein>
    <submittedName>
        <fullName evidence="3">Pimeloyl-ACP methyl ester carboxylesterase</fullName>
    </submittedName>
</protein>
<dbReference type="RefSeq" id="WP_091613823.1">
    <property type="nucleotide sequence ID" value="NZ_FNNC01000003.1"/>
</dbReference>
<dbReference type="EMBL" id="FNNC01000003">
    <property type="protein sequence ID" value="SDW55955.1"/>
    <property type="molecule type" value="Genomic_DNA"/>
</dbReference>
<dbReference type="STRING" id="1122204.SAMN05421781_1740"/>
<gene>
    <name evidence="3" type="ORF">SAMN05421781_1740</name>
</gene>
<dbReference type="GO" id="GO:0016020">
    <property type="term" value="C:membrane"/>
    <property type="evidence" value="ECO:0007669"/>
    <property type="project" value="TreeGrafter"/>
</dbReference>
<dbReference type="InterPro" id="IPR050266">
    <property type="entry name" value="AB_hydrolase_sf"/>
</dbReference>
<dbReference type="Gene3D" id="3.40.50.1820">
    <property type="entry name" value="alpha/beta hydrolase"/>
    <property type="match status" value="1"/>
</dbReference>
<evidence type="ECO:0000313" key="3">
    <source>
        <dbReference type="EMBL" id="SDW55955.1"/>
    </source>
</evidence>
<dbReference type="Proteomes" id="UP000199488">
    <property type="component" value="Unassembled WGS sequence"/>
</dbReference>
<dbReference type="InterPro" id="IPR000073">
    <property type="entry name" value="AB_hydrolase_1"/>
</dbReference>
<evidence type="ECO:0000259" key="2">
    <source>
        <dbReference type="Pfam" id="PF00561"/>
    </source>
</evidence>